<proteinExistence type="predicted"/>
<accession>A0A5P2FXY8</accession>
<gene>
    <name evidence="2" type="ORF">E0W69_006675</name>
</gene>
<organism evidence="2 3">
    <name type="scientific">Rhizosphaericola mali</name>
    <dbReference type="NCBI Taxonomy" id="2545455"/>
    <lineage>
        <taxon>Bacteria</taxon>
        <taxon>Pseudomonadati</taxon>
        <taxon>Bacteroidota</taxon>
        <taxon>Chitinophagia</taxon>
        <taxon>Chitinophagales</taxon>
        <taxon>Chitinophagaceae</taxon>
        <taxon>Rhizosphaericola</taxon>
    </lineage>
</organism>
<evidence type="ECO:0000259" key="1">
    <source>
        <dbReference type="Pfam" id="PF13568"/>
    </source>
</evidence>
<dbReference type="Proteomes" id="UP000292424">
    <property type="component" value="Chromosome"/>
</dbReference>
<dbReference type="SUPFAM" id="SSF56925">
    <property type="entry name" value="OMPA-like"/>
    <property type="match status" value="1"/>
</dbReference>
<evidence type="ECO:0000313" key="3">
    <source>
        <dbReference type="Proteomes" id="UP000292424"/>
    </source>
</evidence>
<protein>
    <submittedName>
        <fullName evidence="2">PorT family protein</fullName>
    </submittedName>
</protein>
<reference evidence="2 3" key="1">
    <citation type="submission" date="2019-09" db="EMBL/GenBank/DDBJ databases">
        <title>Complete genome sequence of Arachidicoccus sp. B3-10 isolated from apple orchard soil.</title>
        <authorList>
            <person name="Kim H.S."/>
            <person name="Han K.-I."/>
            <person name="Suh M.K."/>
            <person name="Lee K.C."/>
            <person name="Eom M.K."/>
            <person name="Kim J.-S."/>
            <person name="Kang S.W."/>
            <person name="Sin Y."/>
            <person name="Lee J.-S."/>
        </authorList>
    </citation>
    <scope>NUCLEOTIDE SEQUENCE [LARGE SCALE GENOMIC DNA]</scope>
    <source>
        <strain evidence="2 3">B3-10</strain>
    </source>
</reference>
<dbReference type="OrthoDB" id="1011748at2"/>
<evidence type="ECO:0000313" key="2">
    <source>
        <dbReference type="EMBL" id="QES88356.1"/>
    </source>
</evidence>
<dbReference type="KEGG" id="arac:E0W69_006675"/>
<dbReference type="InterPro" id="IPR011250">
    <property type="entry name" value="OMP/PagP_B-barrel"/>
</dbReference>
<feature type="domain" description="Outer membrane protein beta-barrel" evidence="1">
    <location>
        <begin position="32"/>
        <end position="188"/>
    </location>
</feature>
<keyword evidence="3" id="KW-1185">Reference proteome</keyword>
<name>A0A5P2FXY8_9BACT</name>
<dbReference type="AlphaFoldDB" id="A0A5P2FXY8"/>
<dbReference type="RefSeq" id="WP_131329244.1">
    <property type="nucleotide sequence ID" value="NZ_CP044016.1"/>
</dbReference>
<dbReference type="InterPro" id="IPR025665">
    <property type="entry name" value="Beta-barrel_OMP_2"/>
</dbReference>
<dbReference type="EMBL" id="CP044016">
    <property type="protein sequence ID" value="QES88356.1"/>
    <property type="molecule type" value="Genomic_DNA"/>
</dbReference>
<dbReference type="Pfam" id="PF13568">
    <property type="entry name" value="OMP_b-brl_2"/>
    <property type="match status" value="1"/>
</dbReference>
<sequence length="212" mass="23933">MKKIIFSTAIFFVISQINNQAKSQSLVQTIKEKLTFGIKADGNYSNFIVKDNNALKSKMGPGGRFGASLRFDISNHFAIQEDILFAYYTTDIERNNIKDKFEFMGMDVPIYFMGQWKNATNGRLFAGAGPYVSMGIKGKFKNENLDVFKKYDDQKSEMNRIVAGGAAILGYELSNGIQFNVSYRYGMNMINKDKNNYKLSPKSISVGLGYNF</sequence>